<gene>
    <name evidence="3" type="primary">ZFR2</name>
</gene>
<evidence type="ECO:0000259" key="2">
    <source>
        <dbReference type="PROSITE" id="PS51703"/>
    </source>
</evidence>
<dbReference type="Pfam" id="PF20965">
    <property type="entry name" value="DZF_C"/>
    <property type="match status" value="1"/>
</dbReference>
<dbReference type="SMART" id="SM00572">
    <property type="entry name" value="DZF"/>
    <property type="match status" value="1"/>
</dbReference>
<dbReference type="InterPro" id="IPR043519">
    <property type="entry name" value="NT_sf"/>
</dbReference>
<dbReference type="RefSeq" id="XP_028908213.1">
    <property type="nucleotide sequence ID" value="XM_029052380.2"/>
</dbReference>
<dbReference type="FunFam" id="3.30.160.60:FF:002080">
    <property type="entry name" value="Zinc finger RNA-binding protein"/>
    <property type="match status" value="1"/>
</dbReference>
<dbReference type="FunFam" id="1.10.1410.40:FF:000001">
    <property type="entry name" value="interleukin enhancer-binding factor 3 isoform X1"/>
    <property type="match status" value="1"/>
</dbReference>
<reference evidence="3" key="3">
    <citation type="submission" date="2025-09" db="UniProtKB">
        <authorList>
            <consortium name="Ensembl"/>
        </authorList>
    </citation>
    <scope>IDENTIFICATION</scope>
    <source>
        <strain evidence="3">Glennie</strain>
    </source>
</reference>
<evidence type="ECO:0000313" key="3">
    <source>
        <dbReference type="Ensembl" id="ENSOANP00000038492.1"/>
    </source>
</evidence>
<name>A0A6I8NBC5_ORNAN</name>
<dbReference type="PANTHER" id="PTHR45762">
    <property type="entry name" value="ZINC FINGER RNA-BINDING PROTEIN"/>
    <property type="match status" value="1"/>
</dbReference>
<dbReference type="InterPro" id="IPR006561">
    <property type="entry name" value="DZF_dom"/>
</dbReference>
<dbReference type="GeneID" id="100090671"/>
<feature type="domain" description="DZF" evidence="2">
    <location>
        <begin position="493"/>
        <end position="864"/>
    </location>
</feature>
<dbReference type="SMART" id="SM00355">
    <property type="entry name" value="ZnF_C2H2"/>
    <property type="match status" value="3"/>
</dbReference>
<dbReference type="AlphaFoldDB" id="A0A6I8NBC5"/>
<dbReference type="OMA" id="SCQEPRM"/>
<protein>
    <submittedName>
        <fullName evidence="3">Zinc finger RNA binding protein 2</fullName>
    </submittedName>
</protein>
<dbReference type="GeneTree" id="ENSGT00940000162148"/>
<feature type="compositionally biased region" description="Basic and acidic residues" evidence="1">
    <location>
        <begin position="845"/>
        <end position="856"/>
    </location>
</feature>
<dbReference type="InterPro" id="IPR013087">
    <property type="entry name" value="Znf_C2H2_type"/>
</dbReference>
<feature type="region of interest" description="Disordered" evidence="1">
    <location>
        <begin position="1"/>
        <end position="21"/>
    </location>
</feature>
<dbReference type="SMART" id="SM00451">
    <property type="entry name" value="ZnF_U1"/>
    <property type="match status" value="3"/>
</dbReference>
<evidence type="ECO:0000256" key="1">
    <source>
        <dbReference type="SAM" id="MobiDB-lite"/>
    </source>
</evidence>
<dbReference type="CTD" id="23217"/>
<feature type="compositionally biased region" description="Low complexity" evidence="1">
    <location>
        <begin position="167"/>
        <end position="177"/>
    </location>
</feature>
<dbReference type="SUPFAM" id="SSF57667">
    <property type="entry name" value="beta-beta-alpha zinc fingers"/>
    <property type="match status" value="3"/>
</dbReference>
<dbReference type="GO" id="GO:0003725">
    <property type="term" value="F:double-stranded RNA binding"/>
    <property type="evidence" value="ECO:0000318"/>
    <property type="project" value="GO_Central"/>
</dbReference>
<dbReference type="InterPro" id="IPR003604">
    <property type="entry name" value="Matrin/U1-like-C_Znf_C2H2"/>
</dbReference>
<feature type="region of interest" description="Disordered" evidence="1">
    <location>
        <begin position="424"/>
        <end position="445"/>
    </location>
</feature>
<reference evidence="3 4" key="1">
    <citation type="journal article" date="2008" name="Nature">
        <title>Genome analysis of the platypus reveals unique signatures of evolution.</title>
        <authorList>
            <person name="Warren W.C."/>
            <person name="Hillier L.W."/>
            <person name="Marshall Graves J.A."/>
            <person name="Birney E."/>
            <person name="Ponting C.P."/>
            <person name="Grutzner F."/>
            <person name="Belov K."/>
            <person name="Miller W."/>
            <person name="Clarke L."/>
            <person name="Chinwalla A.T."/>
            <person name="Yang S.P."/>
            <person name="Heger A."/>
            <person name="Locke D.P."/>
            <person name="Miethke P."/>
            <person name="Waters P.D."/>
            <person name="Veyrunes F."/>
            <person name="Fulton L."/>
            <person name="Fulton B."/>
            <person name="Graves T."/>
            <person name="Wallis J."/>
            <person name="Puente X.S."/>
            <person name="Lopez-Otin C."/>
            <person name="Ordonez G.R."/>
            <person name="Eichler E.E."/>
            <person name="Chen L."/>
            <person name="Cheng Z."/>
            <person name="Deakin J.E."/>
            <person name="Alsop A."/>
            <person name="Thompson K."/>
            <person name="Kirby P."/>
            <person name="Papenfuss A.T."/>
            <person name="Wakefield M.J."/>
            <person name="Olender T."/>
            <person name="Lancet D."/>
            <person name="Huttley G.A."/>
            <person name="Smit A.F."/>
            <person name="Pask A."/>
            <person name="Temple-Smith P."/>
            <person name="Batzer M.A."/>
            <person name="Walker J.A."/>
            <person name="Konkel M.K."/>
            <person name="Harris R.S."/>
            <person name="Whittington C.M."/>
            <person name="Wong E.S."/>
            <person name="Gemmell N.J."/>
            <person name="Buschiazzo E."/>
            <person name="Vargas Jentzsch I.M."/>
            <person name="Merkel A."/>
            <person name="Schmitz J."/>
            <person name="Zemann A."/>
            <person name="Churakov G."/>
            <person name="Kriegs J.O."/>
            <person name="Brosius J."/>
            <person name="Murchison E.P."/>
            <person name="Sachidanandam R."/>
            <person name="Smith C."/>
            <person name="Hannon G.J."/>
            <person name="Tsend-Ayush E."/>
            <person name="McMillan D."/>
            <person name="Attenborough R."/>
            <person name="Rens W."/>
            <person name="Ferguson-Smith M."/>
            <person name="Lefevre C.M."/>
            <person name="Sharp J.A."/>
            <person name="Nicholas K.R."/>
            <person name="Ray D.A."/>
            <person name="Kube M."/>
            <person name="Reinhardt R."/>
            <person name="Pringle T.H."/>
            <person name="Taylor J."/>
            <person name="Jones R.C."/>
            <person name="Nixon B."/>
            <person name="Dacheux J.L."/>
            <person name="Niwa H."/>
            <person name="Sekita Y."/>
            <person name="Huang X."/>
            <person name="Stark A."/>
            <person name="Kheradpour P."/>
            <person name="Kellis M."/>
            <person name="Flicek P."/>
            <person name="Chen Y."/>
            <person name="Webber C."/>
            <person name="Hardison R."/>
            <person name="Nelson J."/>
            <person name="Hallsworth-Pepin K."/>
            <person name="Delehaunty K."/>
            <person name="Markovic C."/>
            <person name="Minx P."/>
            <person name="Feng Y."/>
            <person name="Kremitzki C."/>
            <person name="Mitreva M."/>
            <person name="Glasscock J."/>
            <person name="Wylie T."/>
            <person name="Wohldmann P."/>
            <person name="Thiru P."/>
            <person name="Nhan M.N."/>
            <person name="Pohl C.S."/>
            <person name="Smith S.M."/>
            <person name="Hou S."/>
            <person name="Nefedov M."/>
            <person name="de Jong P.J."/>
            <person name="Renfree M.B."/>
            <person name="Mardis E.R."/>
            <person name="Wilson R.K."/>
        </authorList>
    </citation>
    <scope>NUCLEOTIDE SEQUENCE [LARGE SCALE GENOMIC DNA]</scope>
    <source>
        <strain evidence="3 4">Glennie</strain>
    </source>
</reference>
<feature type="region of interest" description="Disordered" evidence="1">
    <location>
        <begin position="838"/>
        <end position="864"/>
    </location>
</feature>
<keyword evidence="4" id="KW-1185">Reference proteome</keyword>
<accession>A0A6I8NBC5</accession>
<organism evidence="3 4">
    <name type="scientific">Ornithorhynchus anatinus</name>
    <name type="common">Duckbill platypus</name>
    <dbReference type="NCBI Taxonomy" id="9258"/>
    <lineage>
        <taxon>Eukaryota</taxon>
        <taxon>Metazoa</taxon>
        <taxon>Chordata</taxon>
        <taxon>Craniata</taxon>
        <taxon>Vertebrata</taxon>
        <taxon>Euteleostomi</taxon>
        <taxon>Mammalia</taxon>
        <taxon>Monotremata</taxon>
        <taxon>Ornithorhynchidae</taxon>
        <taxon>Ornithorhynchus</taxon>
    </lineage>
</organism>
<dbReference type="InterPro" id="IPR036236">
    <property type="entry name" value="Znf_C2H2_sf"/>
</dbReference>
<feature type="region of interest" description="Disordered" evidence="1">
    <location>
        <begin position="109"/>
        <end position="215"/>
    </location>
</feature>
<dbReference type="KEGG" id="oaa:100090671"/>
<proteinExistence type="predicted"/>
<dbReference type="OrthoDB" id="8898434at2759"/>
<feature type="compositionally biased region" description="Basic and acidic residues" evidence="1">
    <location>
        <begin position="430"/>
        <end position="445"/>
    </location>
</feature>
<dbReference type="Pfam" id="PF12874">
    <property type="entry name" value="zf-met"/>
    <property type="match status" value="2"/>
</dbReference>
<dbReference type="Bgee" id="ENSOANG00000011220">
    <property type="expression patterns" value="Expressed in testis and 2 other cell types or tissues"/>
</dbReference>
<dbReference type="InParanoid" id="A0A6I8NBC5"/>
<dbReference type="Proteomes" id="UP000002279">
    <property type="component" value="Chromosome X2"/>
</dbReference>
<dbReference type="Gene3D" id="3.30.160.60">
    <property type="entry name" value="Classic Zinc Finger"/>
    <property type="match status" value="3"/>
</dbReference>
<feature type="compositionally biased region" description="Low complexity" evidence="1">
    <location>
        <begin position="184"/>
        <end position="210"/>
    </location>
</feature>
<dbReference type="FunFam" id="3.30.460.10:FF:000010">
    <property type="entry name" value="Zinc finger RNA-binding protein 2"/>
    <property type="match status" value="1"/>
</dbReference>
<dbReference type="InterPro" id="IPR049401">
    <property type="entry name" value="DZF_dom_N"/>
</dbReference>
<dbReference type="Ensembl" id="ENSOANT00000057477.1">
    <property type="protein sequence ID" value="ENSOANP00000038492.1"/>
    <property type="gene ID" value="ENSOANG00000011220.4"/>
</dbReference>
<reference evidence="3" key="2">
    <citation type="submission" date="2025-08" db="UniProtKB">
        <authorList>
            <consortium name="Ensembl"/>
        </authorList>
    </citation>
    <scope>IDENTIFICATION</scope>
    <source>
        <strain evidence="3">Glennie</strain>
    </source>
</reference>
<dbReference type="GO" id="GO:0003727">
    <property type="term" value="F:single-stranded RNA binding"/>
    <property type="evidence" value="ECO:0000318"/>
    <property type="project" value="GO_Central"/>
</dbReference>
<feature type="compositionally biased region" description="Polar residues" evidence="1">
    <location>
        <begin position="137"/>
        <end position="160"/>
    </location>
</feature>
<dbReference type="GO" id="GO:0008270">
    <property type="term" value="F:zinc ion binding"/>
    <property type="evidence" value="ECO:0007669"/>
    <property type="project" value="InterPro"/>
</dbReference>
<dbReference type="Gene3D" id="1.10.1410.40">
    <property type="match status" value="1"/>
</dbReference>
<dbReference type="PROSITE" id="PS51703">
    <property type="entry name" value="DZF"/>
    <property type="match status" value="1"/>
</dbReference>
<dbReference type="Pfam" id="PF07528">
    <property type="entry name" value="DZF_N"/>
    <property type="match status" value="1"/>
</dbReference>
<sequence>MMANNPKGFAQSIDLPGSQPVPVNSHQIPVADYAKDLSTKVAKVPRIISSSGYGRRHASMGQSYEYRPRHWQPYPRARSQTHQDHSSRGQLPEIKKYTNRLHNYSAARQQQVAKVTYHRSVPEGGSSQDSCGFPKNQEATGSVSLNCNPPTEPTCSKDSQPPQPLKSQTQSPLQLQASPPPSQPKQQSSPLPWKPSNGPRNSLSSSKQSSHQNKPLLPRDLFQEPFVLYCDVCKIVCPGPQTYWEHLEGQKHKKKEVAQKLGVRTNSDQKQLLCALCDIYCSGDESYLAHINGAKHQKVLSLFVKLEKHIPSAEPVIVKPTAAPATATTSATTKAIKPPAAVRKEKKKASKATLNLPSEQNTSPVFKLQPVGRAYVEEVRNREGKSMQFHCKLCDCFCHDTNTMEVHLRGRRHRLQYKKKVNPQFPVETKSQKKDQKNSEEMKKHRDIMKLEKEKEQLWGYVKNVYWKWLEEEQLFWEDERRHWWRADLFPFHPFMSRPSMPVASLLLKEYPNASIDQHILMKHSSIYPTIDELQTVQKVVSHLEQALKLVSDSLTCEKRKMLKKKSRKINFECKILLGVTRVGILAKGLLLHGDRDIHLILISAEKPTKILLQKIVEKLPEKILMLTDDKYEITAQIEEACLVITSCGEPKLQVKISITSALMEDTPEAVAKNEDKRGPQPEQADLLNRSKCLESLTAIRQTKWFQSTVHDLQSCLIIVRILRDLCQRDPIWRPFPQWALEILVEKALSSAVWPLSPEKALRRIFEFVASGILLSGPGLQDPCETQPVDTLKPLTHQEREAITVSAQNALRNFVFRQMHKILGDNYEVYSQDSVLESSKRKRDFGKVAKEESQEKKYKKRGRV</sequence>
<dbReference type="Gene3D" id="3.30.460.10">
    <property type="entry name" value="Beta Polymerase, domain 2"/>
    <property type="match status" value="1"/>
</dbReference>
<dbReference type="InterPro" id="IPR049402">
    <property type="entry name" value="DZF_dom_C"/>
</dbReference>
<dbReference type="PANTHER" id="PTHR45762:SF2">
    <property type="entry name" value="ZINC FINGER RNA-BINDING PROTEIN 2"/>
    <property type="match status" value="1"/>
</dbReference>
<evidence type="ECO:0000313" key="4">
    <source>
        <dbReference type="Proteomes" id="UP000002279"/>
    </source>
</evidence>